<evidence type="ECO:0000313" key="2">
    <source>
        <dbReference type="EMBL" id="PBK82087.1"/>
    </source>
</evidence>
<feature type="compositionally biased region" description="Basic and acidic residues" evidence="1">
    <location>
        <begin position="62"/>
        <end position="82"/>
    </location>
</feature>
<feature type="compositionally biased region" description="Polar residues" evidence="1">
    <location>
        <begin position="30"/>
        <end position="46"/>
    </location>
</feature>
<proteinExistence type="predicted"/>
<feature type="compositionally biased region" description="Basic and acidic residues" evidence="1">
    <location>
        <begin position="89"/>
        <end position="99"/>
    </location>
</feature>
<evidence type="ECO:0000313" key="3">
    <source>
        <dbReference type="Proteomes" id="UP000217790"/>
    </source>
</evidence>
<dbReference type="AlphaFoldDB" id="A0A2H3CZ91"/>
<organism evidence="2 3">
    <name type="scientific">Armillaria gallica</name>
    <name type="common">Bulbous honey fungus</name>
    <name type="synonym">Armillaria bulbosa</name>
    <dbReference type="NCBI Taxonomy" id="47427"/>
    <lineage>
        <taxon>Eukaryota</taxon>
        <taxon>Fungi</taxon>
        <taxon>Dikarya</taxon>
        <taxon>Basidiomycota</taxon>
        <taxon>Agaricomycotina</taxon>
        <taxon>Agaricomycetes</taxon>
        <taxon>Agaricomycetidae</taxon>
        <taxon>Agaricales</taxon>
        <taxon>Marasmiineae</taxon>
        <taxon>Physalacriaceae</taxon>
        <taxon>Armillaria</taxon>
    </lineage>
</organism>
<dbReference type="EMBL" id="KZ293721">
    <property type="protein sequence ID" value="PBK82087.1"/>
    <property type="molecule type" value="Genomic_DNA"/>
</dbReference>
<accession>A0A2H3CZ91</accession>
<evidence type="ECO:0000256" key="1">
    <source>
        <dbReference type="SAM" id="MobiDB-lite"/>
    </source>
</evidence>
<keyword evidence="3" id="KW-1185">Reference proteome</keyword>
<feature type="region of interest" description="Disordered" evidence="1">
    <location>
        <begin position="62"/>
        <end position="128"/>
    </location>
</feature>
<dbReference type="InParanoid" id="A0A2H3CZ91"/>
<name>A0A2H3CZ91_ARMGA</name>
<feature type="compositionally biased region" description="Polar residues" evidence="1">
    <location>
        <begin position="101"/>
        <end position="115"/>
    </location>
</feature>
<reference evidence="3" key="1">
    <citation type="journal article" date="2017" name="Nat. Ecol. Evol.">
        <title>Genome expansion and lineage-specific genetic innovations in the forest pathogenic fungi Armillaria.</title>
        <authorList>
            <person name="Sipos G."/>
            <person name="Prasanna A.N."/>
            <person name="Walter M.C."/>
            <person name="O'Connor E."/>
            <person name="Balint B."/>
            <person name="Krizsan K."/>
            <person name="Kiss B."/>
            <person name="Hess J."/>
            <person name="Varga T."/>
            <person name="Slot J."/>
            <person name="Riley R."/>
            <person name="Boka B."/>
            <person name="Rigling D."/>
            <person name="Barry K."/>
            <person name="Lee J."/>
            <person name="Mihaltcheva S."/>
            <person name="LaButti K."/>
            <person name="Lipzen A."/>
            <person name="Waldron R."/>
            <person name="Moloney N.M."/>
            <person name="Sperisen C."/>
            <person name="Kredics L."/>
            <person name="Vagvoelgyi C."/>
            <person name="Patrignani A."/>
            <person name="Fitzpatrick D."/>
            <person name="Nagy I."/>
            <person name="Doyle S."/>
            <person name="Anderson J.B."/>
            <person name="Grigoriev I.V."/>
            <person name="Gueldener U."/>
            <person name="Muensterkoetter M."/>
            <person name="Nagy L.G."/>
        </authorList>
    </citation>
    <scope>NUCLEOTIDE SEQUENCE [LARGE SCALE GENOMIC DNA]</scope>
    <source>
        <strain evidence="3">Ar21-2</strain>
    </source>
</reference>
<dbReference type="OrthoDB" id="2610860at2759"/>
<dbReference type="Proteomes" id="UP000217790">
    <property type="component" value="Unassembled WGS sequence"/>
</dbReference>
<protein>
    <submittedName>
        <fullName evidence="2">Uncharacterized protein</fullName>
    </submittedName>
</protein>
<feature type="region of interest" description="Disordered" evidence="1">
    <location>
        <begin position="26"/>
        <end position="46"/>
    </location>
</feature>
<sequence>MRPIKSRVRLQKHLVEVKTSWGPPYKIPDHSSTASTMTKISHGQQGKLTSWLTTIRGSVLSEKRRLSPAHDPEEHSAHDSTNKRPKLISKLEGHQRDSGAEDSNGNESDTVSPTNLIRDLGEGQGEPLYENVEDTWPLQGKWSKAIYLGSPAPNQRTFLIHRWLQTFRQECLSRPM</sequence>
<gene>
    <name evidence="2" type="ORF">ARMGADRAFT_1090637</name>
</gene>